<evidence type="ECO:0000256" key="4">
    <source>
        <dbReference type="ARBA" id="ARBA00023136"/>
    </source>
</evidence>
<keyword evidence="2 6" id="KW-0812">Transmembrane</keyword>
<reference evidence="8" key="1">
    <citation type="journal article" date="2012" name="Nat. Biotechnol.">
        <title>Draft genome sequence of pigeonpea (Cajanus cajan), an orphan legume crop of resource-poor farmers.</title>
        <authorList>
            <person name="Varshney R.K."/>
            <person name="Chen W."/>
            <person name="Li Y."/>
            <person name="Bharti A.K."/>
            <person name="Saxena R.K."/>
            <person name="Schlueter J.A."/>
            <person name="Donoghue M.T."/>
            <person name="Azam S."/>
            <person name="Fan G."/>
            <person name="Whaley A.M."/>
            <person name="Farmer A.D."/>
            <person name="Sheridan J."/>
            <person name="Iwata A."/>
            <person name="Tuteja R."/>
            <person name="Penmetsa R.V."/>
            <person name="Wu W."/>
            <person name="Upadhyaya H.D."/>
            <person name="Yang S.P."/>
            <person name="Shah T."/>
            <person name="Saxena K.B."/>
            <person name="Michael T."/>
            <person name="McCombie W.R."/>
            <person name="Yang B."/>
            <person name="Zhang G."/>
            <person name="Yang H."/>
            <person name="Wang J."/>
            <person name="Spillane C."/>
            <person name="Cook D.R."/>
            <person name="May G.D."/>
            <person name="Xu X."/>
            <person name="Jackson S.A."/>
        </authorList>
    </citation>
    <scope>NUCLEOTIDE SEQUENCE [LARGE SCALE GENOMIC DNA]</scope>
</reference>
<evidence type="ECO:0000313" key="8">
    <source>
        <dbReference type="EMBL" id="KYP51516.1"/>
    </source>
</evidence>
<dbReference type="GO" id="GO:0055062">
    <property type="term" value="P:phosphate ion homeostasis"/>
    <property type="evidence" value="ECO:0007669"/>
    <property type="project" value="TreeGrafter"/>
</dbReference>
<evidence type="ECO:0000256" key="2">
    <source>
        <dbReference type="ARBA" id="ARBA00022692"/>
    </source>
</evidence>
<keyword evidence="3 6" id="KW-1133">Transmembrane helix</keyword>
<feature type="domain" description="Major facilitator superfamily (MFS) profile" evidence="7">
    <location>
        <begin position="1"/>
        <end position="139"/>
    </location>
</feature>
<dbReference type="SUPFAM" id="SSF103473">
    <property type="entry name" value="MFS general substrate transporter"/>
    <property type="match status" value="1"/>
</dbReference>
<dbReference type="Gramene" id="C.cajan_27239.t">
    <property type="protein sequence ID" value="C.cajan_27239.t.cds1"/>
    <property type="gene ID" value="C.cajan_27239"/>
</dbReference>
<proteinExistence type="predicted"/>
<dbReference type="InterPro" id="IPR036259">
    <property type="entry name" value="MFS_trans_sf"/>
</dbReference>
<dbReference type="PANTHER" id="PTHR43184:SF12">
    <property type="entry name" value="SUGAR PHOSPHATE EXCHANGER 3"/>
    <property type="match status" value="1"/>
</dbReference>
<evidence type="ECO:0000313" key="9">
    <source>
        <dbReference type="Proteomes" id="UP000075243"/>
    </source>
</evidence>
<sequence length="139" mass="14815">MLLNRYYGSVSMNVNIGLMMVTGLLVNGPYALITTAVSADLGTHNSLRGDSRALATVTSIIDGTGSVGAALGPLLTGFISTRRWNGVFIMLVLGAFIAGLLLTRLIIAEIAEKRSRHLSSERQNPKGNISKEVNSEKLN</sequence>
<evidence type="ECO:0000256" key="5">
    <source>
        <dbReference type="SAM" id="MobiDB-lite"/>
    </source>
</evidence>
<feature type="transmembrane region" description="Helical" evidence="6">
    <location>
        <begin position="12"/>
        <end position="33"/>
    </location>
</feature>
<dbReference type="PROSITE" id="PS50850">
    <property type="entry name" value="MFS"/>
    <property type="match status" value="1"/>
</dbReference>
<dbReference type="AlphaFoldDB" id="A0A151S9L6"/>
<keyword evidence="9" id="KW-1185">Reference proteome</keyword>
<gene>
    <name evidence="8" type="ORF">KK1_026676</name>
</gene>
<accession>A0A151S9L6</accession>
<dbReference type="GO" id="GO:0016020">
    <property type="term" value="C:membrane"/>
    <property type="evidence" value="ECO:0007669"/>
    <property type="project" value="UniProtKB-SubCell"/>
</dbReference>
<evidence type="ECO:0000256" key="3">
    <source>
        <dbReference type="ARBA" id="ARBA00022989"/>
    </source>
</evidence>
<dbReference type="Proteomes" id="UP000075243">
    <property type="component" value="Unassembled WGS sequence"/>
</dbReference>
<evidence type="ECO:0000259" key="7">
    <source>
        <dbReference type="PROSITE" id="PS50850"/>
    </source>
</evidence>
<organism evidence="8 9">
    <name type="scientific">Cajanus cajan</name>
    <name type="common">Pigeon pea</name>
    <name type="synonym">Cajanus indicus</name>
    <dbReference type="NCBI Taxonomy" id="3821"/>
    <lineage>
        <taxon>Eukaryota</taxon>
        <taxon>Viridiplantae</taxon>
        <taxon>Streptophyta</taxon>
        <taxon>Embryophyta</taxon>
        <taxon>Tracheophyta</taxon>
        <taxon>Spermatophyta</taxon>
        <taxon>Magnoliopsida</taxon>
        <taxon>eudicotyledons</taxon>
        <taxon>Gunneridae</taxon>
        <taxon>Pentapetalae</taxon>
        <taxon>rosids</taxon>
        <taxon>fabids</taxon>
        <taxon>Fabales</taxon>
        <taxon>Fabaceae</taxon>
        <taxon>Papilionoideae</taxon>
        <taxon>50 kb inversion clade</taxon>
        <taxon>NPAAA clade</taxon>
        <taxon>indigoferoid/millettioid clade</taxon>
        <taxon>Phaseoleae</taxon>
        <taxon>Cajanus</taxon>
    </lineage>
</organism>
<protein>
    <submittedName>
        <fullName evidence="8">Sugar phosphate exchanger 2</fullName>
    </submittedName>
</protein>
<dbReference type="Gene3D" id="1.20.1250.20">
    <property type="entry name" value="MFS general substrate transporter like domains"/>
    <property type="match status" value="1"/>
</dbReference>
<keyword evidence="4 6" id="KW-0472">Membrane</keyword>
<name>A0A151S9L6_CAJCA</name>
<dbReference type="OMA" id="FISTRRW"/>
<dbReference type="PANTHER" id="PTHR43184">
    <property type="entry name" value="MAJOR FACILITATOR SUPERFAMILY TRANSPORTER 16, ISOFORM B"/>
    <property type="match status" value="1"/>
</dbReference>
<feature type="region of interest" description="Disordered" evidence="5">
    <location>
        <begin position="117"/>
        <end position="139"/>
    </location>
</feature>
<evidence type="ECO:0000256" key="6">
    <source>
        <dbReference type="SAM" id="Phobius"/>
    </source>
</evidence>
<comment type="subcellular location">
    <subcellularLocation>
        <location evidence="1">Membrane</location>
        <topology evidence="1">Multi-pass membrane protein</topology>
    </subcellularLocation>
</comment>
<dbReference type="EMBL" id="KQ483437">
    <property type="protein sequence ID" value="KYP51516.1"/>
    <property type="molecule type" value="Genomic_DNA"/>
</dbReference>
<dbReference type="GO" id="GO:0022857">
    <property type="term" value="F:transmembrane transporter activity"/>
    <property type="evidence" value="ECO:0007669"/>
    <property type="project" value="InterPro"/>
</dbReference>
<feature type="transmembrane region" description="Helical" evidence="6">
    <location>
        <begin position="87"/>
        <end position="107"/>
    </location>
</feature>
<evidence type="ECO:0000256" key="1">
    <source>
        <dbReference type="ARBA" id="ARBA00004141"/>
    </source>
</evidence>
<dbReference type="InterPro" id="IPR020846">
    <property type="entry name" value="MFS_dom"/>
</dbReference>